<dbReference type="GeneID" id="31002201"/>
<reference evidence="1 2" key="1">
    <citation type="submission" date="2015-06" db="EMBL/GenBank/DDBJ databases">
        <title>Talaromyces atroroseus IBT 11181 draft genome.</title>
        <authorList>
            <person name="Rasmussen K.B."/>
            <person name="Rasmussen S."/>
            <person name="Petersen B."/>
            <person name="Sicheritz-Ponten T."/>
            <person name="Mortensen U.H."/>
            <person name="Thrane U."/>
        </authorList>
    </citation>
    <scope>NUCLEOTIDE SEQUENCE [LARGE SCALE GENOMIC DNA]</scope>
    <source>
        <strain evidence="1 2">IBT 11181</strain>
    </source>
</reference>
<dbReference type="AlphaFoldDB" id="A0A225AJP0"/>
<organism evidence="1 2">
    <name type="scientific">Talaromyces atroroseus</name>
    <dbReference type="NCBI Taxonomy" id="1441469"/>
    <lineage>
        <taxon>Eukaryota</taxon>
        <taxon>Fungi</taxon>
        <taxon>Dikarya</taxon>
        <taxon>Ascomycota</taxon>
        <taxon>Pezizomycotina</taxon>
        <taxon>Eurotiomycetes</taxon>
        <taxon>Eurotiomycetidae</taxon>
        <taxon>Eurotiales</taxon>
        <taxon>Trichocomaceae</taxon>
        <taxon>Talaromyces</taxon>
        <taxon>Talaromyces sect. Trachyspermi</taxon>
    </lineage>
</organism>
<evidence type="ECO:0000313" key="1">
    <source>
        <dbReference type="EMBL" id="OKL61722.1"/>
    </source>
</evidence>
<sequence>MENGSRRAESHDAHWSRTLVSHRAMQNRRLQVSVRHHTHGIEGTEEADAGVKQSIIDEIGATNYVIHDYLSSDDEDHYDDDNDDEEEERLWNNVVSRRLTITRLLILSDLINLVRRQASEHALPRTDVFRIWETIAPGDPMTIVIDARAEFVHMVQDVLDFHFGEDGEEEER</sequence>
<gene>
    <name evidence="1" type="ORF">UA08_02446</name>
</gene>
<dbReference type="RefSeq" id="XP_020121843.1">
    <property type="nucleotide sequence ID" value="XM_020264489.1"/>
</dbReference>
<keyword evidence="2" id="KW-1185">Reference proteome</keyword>
<evidence type="ECO:0000313" key="2">
    <source>
        <dbReference type="Proteomes" id="UP000214365"/>
    </source>
</evidence>
<dbReference type="EMBL" id="LFMY01000003">
    <property type="protein sequence ID" value="OKL61722.1"/>
    <property type="molecule type" value="Genomic_DNA"/>
</dbReference>
<protein>
    <submittedName>
        <fullName evidence="1">Uncharacterized protein</fullName>
    </submittedName>
</protein>
<accession>A0A225AJP0</accession>
<dbReference type="Proteomes" id="UP000214365">
    <property type="component" value="Unassembled WGS sequence"/>
</dbReference>
<comment type="caution">
    <text evidence="1">The sequence shown here is derived from an EMBL/GenBank/DDBJ whole genome shotgun (WGS) entry which is preliminary data.</text>
</comment>
<proteinExistence type="predicted"/>
<name>A0A225AJP0_TALAT</name>